<gene>
    <name evidence="3" type="ORF">Dpo_11c00840</name>
</gene>
<dbReference type="CDD" id="cd02440">
    <property type="entry name" value="AdoMet_MTases"/>
    <property type="match status" value="1"/>
</dbReference>
<organism evidence="3 4">
    <name type="scientific">Desulfotignum phosphitoxidans DSM 13687</name>
    <dbReference type="NCBI Taxonomy" id="1286635"/>
    <lineage>
        <taxon>Bacteria</taxon>
        <taxon>Pseudomonadati</taxon>
        <taxon>Thermodesulfobacteriota</taxon>
        <taxon>Desulfobacteria</taxon>
        <taxon>Desulfobacterales</taxon>
        <taxon>Desulfobacteraceae</taxon>
        <taxon>Desulfotignum</taxon>
    </lineage>
</organism>
<dbReference type="GO" id="GO:0016126">
    <property type="term" value="P:sterol biosynthetic process"/>
    <property type="evidence" value="ECO:0007669"/>
    <property type="project" value="TreeGrafter"/>
</dbReference>
<dbReference type="EMBL" id="APJX01000011">
    <property type="protein sequence ID" value="EMS77942.1"/>
    <property type="molecule type" value="Genomic_DNA"/>
</dbReference>
<protein>
    <submittedName>
        <fullName evidence="3">Methyltransferase type 11</fullName>
    </submittedName>
</protein>
<dbReference type="PANTHER" id="PTHR44068">
    <property type="entry name" value="ZGC:194242"/>
    <property type="match status" value="1"/>
</dbReference>
<name>S0G167_9BACT</name>
<keyword evidence="1 3" id="KW-0808">Transferase</keyword>
<dbReference type="SUPFAM" id="SSF53335">
    <property type="entry name" value="S-adenosyl-L-methionine-dependent methyltransferases"/>
    <property type="match status" value="1"/>
</dbReference>
<accession>S0G167</accession>
<keyword evidence="4" id="KW-1185">Reference proteome</keyword>
<sequence length="223" mass="24794">MPNTLPDNPYTNDQDDREAARMMDNITQTVFTPIYPVMAEQIASIHGITTGTCIDLGSGPAALSISLAKVTDLLIHAVDKSPHSHAIACANIRAAGLEQRITAVQSDVCNLPFENNFADLIVSRGSMFFWEDLTGAFNEIFRVLAPGGKTHIGAGFGNEEIKNRIFRQMAEKNDQWAEKVRQRRSPETTRRILDHLDSSDASRYTLTQSEIGFWIHIHKDVPS</sequence>
<reference evidence="3 4" key="1">
    <citation type="journal article" date="2013" name="Genome Announc.">
        <title>Draft Genome Sequence of Desulfotignum phosphitoxidans DSM 13687 Strain FiPS-3.</title>
        <authorList>
            <person name="Poehlein A."/>
            <person name="Daniel R."/>
            <person name="Simeonova D.D."/>
        </authorList>
    </citation>
    <scope>NUCLEOTIDE SEQUENCE [LARGE SCALE GENOMIC DNA]</scope>
    <source>
        <strain evidence="3 4">DSM 13687</strain>
    </source>
</reference>
<evidence type="ECO:0000256" key="1">
    <source>
        <dbReference type="ARBA" id="ARBA00022679"/>
    </source>
</evidence>
<evidence type="ECO:0000313" key="3">
    <source>
        <dbReference type="EMBL" id="EMS77942.1"/>
    </source>
</evidence>
<dbReference type="Pfam" id="PF08241">
    <property type="entry name" value="Methyltransf_11"/>
    <property type="match status" value="1"/>
</dbReference>
<comment type="caution">
    <text evidence="3">The sequence shown here is derived from an EMBL/GenBank/DDBJ whole genome shotgun (WGS) entry which is preliminary data.</text>
</comment>
<dbReference type="Proteomes" id="UP000014216">
    <property type="component" value="Unassembled WGS sequence"/>
</dbReference>
<dbReference type="Gene3D" id="3.40.50.150">
    <property type="entry name" value="Vaccinia Virus protein VP39"/>
    <property type="match status" value="1"/>
</dbReference>
<dbReference type="RefSeq" id="WP_006968087.1">
    <property type="nucleotide sequence ID" value="NZ_APJX01000011.1"/>
</dbReference>
<dbReference type="GO" id="GO:0032259">
    <property type="term" value="P:methylation"/>
    <property type="evidence" value="ECO:0007669"/>
    <property type="project" value="UniProtKB-KW"/>
</dbReference>
<dbReference type="OrthoDB" id="9772751at2"/>
<feature type="domain" description="Methyltransferase type 11" evidence="2">
    <location>
        <begin position="55"/>
        <end position="150"/>
    </location>
</feature>
<keyword evidence="3" id="KW-0489">Methyltransferase</keyword>
<proteinExistence type="predicted"/>
<dbReference type="InterPro" id="IPR013216">
    <property type="entry name" value="Methyltransf_11"/>
</dbReference>
<evidence type="ECO:0000259" key="2">
    <source>
        <dbReference type="Pfam" id="PF08241"/>
    </source>
</evidence>
<dbReference type="AlphaFoldDB" id="S0G167"/>
<dbReference type="GO" id="GO:0003838">
    <property type="term" value="F:sterol 24-C-methyltransferase activity"/>
    <property type="evidence" value="ECO:0007669"/>
    <property type="project" value="TreeGrafter"/>
</dbReference>
<dbReference type="InterPro" id="IPR029063">
    <property type="entry name" value="SAM-dependent_MTases_sf"/>
</dbReference>
<dbReference type="InterPro" id="IPR050447">
    <property type="entry name" value="Erg6_SMT_methyltransf"/>
</dbReference>
<evidence type="ECO:0000313" key="4">
    <source>
        <dbReference type="Proteomes" id="UP000014216"/>
    </source>
</evidence>
<dbReference type="PANTHER" id="PTHR44068:SF1">
    <property type="entry name" value="HYPOTHETICAL LOC100005854"/>
    <property type="match status" value="1"/>
</dbReference>